<feature type="compositionally biased region" description="Pro residues" evidence="1">
    <location>
        <begin position="25"/>
        <end position="34"/>
    </location>
</feature>
<gene>
    <name evidence="2" type="ORF">Tci_929823</name>
</gene>
<dbReference type="AlphaFoldDB" id="A0A699XN06"/>
<feature type="non-terminal residue" evidence="2">
    <location>
        <position position="1"/>
    </location>
</feature>
<proteinExistence type="predicted"/>
<name>A0A699XN06_TANCI</name>
<reference evidence="2" key="1">
    <citation type="journal article" date="2019" name="Sci. Rep.">
        <title>Draft genome of Tanacetum cinerariifolium, the natural source of mosquito coil.</title>
        <authorList>
            <person name="Yamashiro T."/>
            <person name="Shiraishi A."/>
            <person name="Satake H."/>
            <person name="Nakayama K."/>
        </authorList>
    </citation>
    <scope>NUCLEOTIDE SEQUENCE</scope>
</reference>
<organism evidence="2">
    <name type="scientific">Tanacetum cinerariifolium</name>
    <name type="common">Dalmatian daisy</name>
    <name type="synonym">Chrysanthemum cinerariifolium</name>
    <dbReference type="NCBI Taxonomy" id="118510"/>
    <lineage>
        <taxon>Eukaryota</taxon>
        <taxon>Viridiplantae</taxon>
        <taxon>Streptophyta</taxon>
        <taxon>Embryophyta</taxon>
        <taxon>Tracheophyta</taxon>
        <taxon>Spermatophyta</taxon>
        <taxon>Magnoliopsida</taxon>
        <taxon>eudicotyledons</taxon>
        <taxon>Gunneridae</taxon>
        <taxon>Pentapetalae</taxon>
        <taxon>asterids</taxon>
        <taxon>campanulids</taxon>
        <taxon>Asterales</taxon>
        <taxon>Asteraceae</taxon>
        <taxon>Asteroideae</taxon>
        <taxon>Anthemideae</taxon>
        <taxon>Anthemidinae</taxon>
        <taxon>Tanacetum</taxon>
    </lineage>
</organism>
<dbReference type="EMBL" id="BKCJ011845699">
    <property type="protein sequence ID" value="GFD57854.1"/>
    <property type="molecule type" value="Genomic_DNA"/>
</dbReference>
<feature type="compositionally biased region" description="Basic residues" evidence="1">
    <location>
        <begin position="64"/>
        <end position="76"/>
    </location>
</feature>
<accession>A0A699XN06</accession>
<feature type="compositionally biased region" description="Low complexity" evidence="1">
    <location>
        <begin position="35"/>
        <end position="47"/>
    </location>
</feature>
<protein>
    <submittedName>
        <fullName evidence="2">Uncharacterized protein</fullName>
    </submittedName>
</protein>
<evidence type="ECO:0000256" key="1">
    <source>
        <dbReference type="SAM" id="MobiDB-lite"/>
    </source>
</evidence>
<feature type="region of interest" description="Disordered" evidence="1">
    <location>
        <begin position="1"/>
        <end position="87"/>
    </location>
</feature>
<evidence type="ECO:0000313" key="2">
    <source>
        <dbReference type="EMBL" id="GFD57854.1"/>
    </source>
</evidence>
<feature type="compositionally biased region" description="Low complexity" evidence="1">
    <location>
        <begin position="1"/>
        <end position="17"/>
    </location>
</feature>
<comment type="caution">
    <text evidence="2">The sequence shown here is derived from an EMBL/GenBank/DDBJ whole genome shotgun (WGS) entry which is preliminary data.</text>
</comment>
<sequence>CAPVRRPGPARRSSALPSRRHRPLRSPPPPPRVPAPGAACRAAGWPGPRRRRAAPGRRAAAPAPRRRGNACRRGLHGRAAPDRSPAT</sequence>
<feature type="non-terminal residue" evidence="2">
    <location>
        <position position="87"/>
    </location>
</feature>